<reference evidence="2 3" key="1">
    <citation type="submission" date="2024-09" db="EMBL/GenBank/DDBJ databases">
        <authorList>
            <person name="Sun Q."/>
            <person name="Mori K."/>
        </authorList>
    </citation>
    <scope>NUCLEOTIDE SEQUENCE [LARGE SCALE GENOMIC DNA]</scope>
    <source>
        <strain evidence="2 3">JCM 3331</strain>
    </source>
</reference>
<proteinExistence type="predicted"/>
<gene>
    <name evidence="2" type="ORF">ACFFTL_04595</name>
</gene>
<protein>
    <submittedName>
        <fullName evidence="2">DUF1330 domain-containing protein</fullName>
    </submittedName>
</protein>
<dbReference type="SUPFAM" id="SSF54909">
    <property type="entry name" value="Dimeric alpha+beta barrel"/>
    <property type="match status" value="1"/>
</dbReference>
<dbReference type="RefSeq" id="WP_345515190.1">
    <property type="nucleotide sequence ID" value="NZ_BAAAXD010000030.1"/>
</dbReference>
<name>A0ABV5R2R6_9ACTN</name>
<dbReference type="Pfam" id="PF07045">
    <property type="entry name" value="DUF1330"/>
    <property type="match status" value="1"/>
</dbReference>
<dbReference type="PANTHER" id="PTHR41521">
    <property type="match status" value="1"/>
</dbReference>
<evidence type="ECO:0000313" key="2">
    <source>
        <dbReference type="EMBL" id="MFB9571641.1"/>
    </source>
</evidence>
<dbReference type="InterPro" id="IPR011008">
    <property type="entry name" value="Dimeric_a/b-barrel"/>
</dbReference>
<feature type="domain" description="DUF1330" evidence="1">
    <location>
        <begin position="2"/>
        <end position="96"/>
    </location>
</feature>
<accession>A0ABV5R2R6</accession>
<sequence>MTAYAIAHLHPAAHPCEEVLTYIERIQSTMEPFGGRFLVHGAQVEVIEGDWPGALVVIGFPSMTAARGWYESEAYRELLPLRTRNMAGDAVLVEGVGPEYDASTTAAAMRAAAAAVQA</sequence>
<keyword evidence="3" id="KW-1185">Reference proteome</keyword>
<dbReference type="InterPro" id="IPR010753">
    <property type="entry name" value="DUF1330"/>
</dbReference>
<organism evidence="2 3">
    <name type="scientific">Streptomyces yanii</name>
    <dbReference type="NCBI Taxonomy" id="78510"/>
    <lineage>
        <taxon>Bacteria</taxon>
        <taxon>Bacillati</taxon>
        <taxon>Actinomycetota</taxon>
        <taxon>Actinomycetes</taxon>
        <taxon>Kitasatosporales</taxon>
        <taxon>Streptomycetaceae</taxon>
        <taxon>Streptomyces</taxon>
    </lineage>
</organism>
<dbReference type="Gene3D" id="3.30.70.100">
    <property type="match status" value="1"/>
</dbReference>
<comment type="caution">
    <text evidence="2">The sequence shown here is derived from an EMBL/GenBank/DDBJ whole genome shotgun (WGS) entry which is preliminary data.</text>
</comment>
<dbReference type="Proteomes" id="UP001589710">
    <property type="component" value="Unassembled WGS sequence"/>
</dbReference>
<evidence type="ECO:0000313" key="3">
    <source>
        <dbReference type="Proteomes" id="UP001589710"/>
    </source>
</evidence>
<dbReference type="PANTHER" id="PTHR41521:SF4">
    <property type="entry name" value="BLR0684 PROTEIN"/>
    <property type="match status" value="1"/>
</dbReference>
<dbReference type="EMBL" id="JBHMCG010000015">
    <property type="protein sequence ID" value="MFB9571641.1"/>
    <property type="molecule type" value="Genomic_DNA"/>
</dbReference>
<evidence type="ECO:0000259" key="1">
    <source>
        <dbReference type="Pfam" id="PF07045"/>
    </source>
</evidence>